<dbReference type="PANTHER" id="PTHR11040:SF211">
    <property type="entry name" value="ZINC TRANSPORTER ZIP11"/>
    <property type="match status" value="1"/>
</dbReference>
<evidence type="ECO:0000256" key="1">
    <source>
        <dbReference type="ARBA" id="ARBA00004651"/>
    </source>
</evidence>
<dbReference type="PANTHER" id="PTHR11040">
    <property type="entry name" value="ZINC/IRON TRANSPORTER"/>
    <property type="match status" value="1"/>
</dbReference>
<feature type="transmembrane region" description="Helical" evidence="8">
    <location>
        <begin position="6"/>
        <end position="32"/>
    </location>
</feature>
<evidence type="ECO:0000313" key="9">
    <source>
        <dbReference type="EMBL" id="QPD02376.1"/>
    </source>
</evidence>
<gene>
    <name evidence="9" type="ORF">Nkreftii_000150</name>
</gene>
<evidence type="ECO:0000256" key="2">
    <source>
        <dbReference type="ARBA" id="ARBA00006939"/>
    </source>
</evidence>
<keyword evidence="7 8" id="KW-0472">Membrane</keyword>
<evidence type="ECO:0000313" key="10">
    <source>
        <dbReference type="Proteomes" id="UP000593737"/>
    </source>
</evidence>
<dbReference type="EMBL" id="CP047423">
    <property type="protein sequence ID" value="QPD02376.1"/>
    <property type="molecule type" value="Genomic_DNA"/>
</dbReference>
<reference evidence="9 10" key="1">
    <citation type="journal article" date="2020" name="ISME J.">
        <title>Enrichment and physiological characterization of a novel comammox Nitrospira indicates ammonium inhibition of complete nitrification.</title>
        <authorList>
            <person name="Sakoula D."/>
            <person name="Koch H."/>
            <person name="Frank J."/>
            <person name="Jetten M.S.M."/>
            <person name="van Kessel M.A.H.J."/>
            <person name="Lucker S."/>
        </authorList>
    </citation>
    <scope>NUCLEOTIDE SEQUENCE [LARGE SCALE GENOMIC DNA]</scope>
    <source>
        <strain evidence="9">Comreactor17</strain>
    </source>
</reference>
<organism evidence="9 10">
    <name type="scientific">Candidatus Nitrospira kreftii</name>
    <dbReference type="NCBI Taxonomy" id="2652173"/>
    <lineage>
        <taxon>Bacteria</taxon>
        <taxon>Pseudomonadati</taxon>
        <taxon>Nitrospirota</taxon>
        <taxon>Nitrospiria</taxon>
        <taxon>Nitrospirales</taxon>
        <taxon>Nitrospiraceae</taxon>
        <taxon>Nitrospira</taxon>
    </lineage>
</organism>
<dbReference type="GO" id="GO:0005886">
    <property type="term" value="C:plasma membrane"/>
    <property type="evidence" value="ECO:0007669"/>
    <property type="project" value="UniProtKB-SubCell"/>
</dbReference>
<keyword evidence="6 8" id="KW-1133">Transmembrane helix</keyword>
<dbReference type="GO" id="GO:0005385">
    <property type="term" value="F:zinc ion transmembrane transporter activity"/>
    <property type="evidence" value="ECO:0007669"/>
    <property type="project" value="TreeGrafter"/>
</dbReference>
<dbReference type="KEGG" id="nkf:Nkreftii_000150"/>
<feature type="transmembrane region" description="Helical" evidence="8">
    <location>
        <begin position="228"/>
        <end position="247"/>
    </location>
</feature>
<evidence type="ECO:0000256" key="6">
    <source>
        <dbReference type="ARBA" id="ARBA00022989"/>
    </source>
</evidence>
<evidence type="ECO:0000256" key="3">
    <source>
        <dbReference type="ARBA" id="ARBA00022475"/>
    </source>
</evidence>
<accession>A0A7S8FAT8</accession>
<evidence type="ECO:0000256" key="8">
    <source>
        <dbReference type="SAM" id="Phobius"/>
    </source>
</evidence>
<keyword evidence="5" id="KW-0862">Zinc</keyword>
<protein>
    <submittedName>
        <fullName evidence="9">Zinc permease</fullName>
    </submittedName>
</protein>
<comment type="subcellular location">
    <subcellularLocation>
        <location evidence="1">Cell membrane</location>
        <topology evidence="1">Multi-pass membrane protein</topology>
    </subcellularLocation>
</comment>
<dbReference type="Pfam" id="PF02535">
    <property type="entry name" value="Zip"/>
    <property type="match status" value="1"/>
</dbReference>
<sequence>MDSLSVSYLTVVFLAFLSGGTTLIGVALAIAIGNSPKMTAVGIGFSTGIMMLISLCELVPESLRMAGPAATSVSVGLGAVLILSLHVAIPHLHLGREGAKPTAEMRAAYLIVFGLILHDFPEGFAMANAFLATPSLGILVAVAIALHNIPEEFAMAVPAVAVKNRAFLFKAAILSGLAEPAGAVLGLLAVHVNPMLNPTFMGFAAGAMVMVSLFELIPMARKYGRPGYFALGLAASGLVYLALQSLFPET</sequence>
<evidence type="ECO:0000256" key="7">
    <source>
        <dbReference type="ARBA" id="ARBA00023136"/>
    </source>
</evidence>
<dbReference type="InterPro" id="IPR003689">
    <property type="entry name" value="ZIP"/>
</dbReference>
<keyword evidence="4 8" id="KW-0812">Transmembrane</keyword>
<dbReference type="AlphaFoldDB" id="A0A7S8FAT8"/>
<dbReference type="Proteomes" id="UP000593737">
    <property type="component" value="Chromosome"/>
</dbReference>
<keyword evidence="3" id="KW-1003">Cell membrane</keyword>
<feature type="transmembrane region" description="Helical" evidence="8">
    <location>
        <begin position="124"/>
        <end position="146"/>
    </location>
</feature>
<feature type="transmembrane region" description="Helical" evidence="8">
    <location>
        <begin position="39"/>
        <end position="60"/>
    </location>
</feature>
<comment type="similarity">
    <text evidence="2">Belongs to the ZIP transporter (TC 2.A.5) family.</text>
</comment>
<feature type="transmembrane region" description="Helical" evidence="8">
    <location>
        <begin position="195"/>
        <end position="216"/>
    </location>
</feature>
<evidence type="ECO:0000256" key="5">
    <source>
        <dbReference type="ARBA" id="ARBA00022833"/>
    </source>
</evidence>
<name>A0A7S8FAT8_9BACT</name>
<proteinExistence type="inferred from homology"/>
<feature type="transmembrane region" description="Helical" evidence="8">
    <location>
        <begin position="167"/>
        <end position="189"/>
    </location>
</feature>
<evidence type="ECO:0000256" key="4">
    <source>
        <dbReference type="ARBA" id="ARBA00022692"/>
    </source>
</evidence>
<feature type="transmembrane region" description="Helical" evidence="8">
    <location>
        <begin position="66"/>
        <end position="89"/>
    </location>
</feature>